<dbReference type="OrthoDB" id="1708823at2759"/>
<feature type="compositionally biased region" description="Polar residues" evidence="3">
    <location>
        <begin position="90"/>
        <end position="100"/>
    </location>
</feature>
<dbReference type="CDD" id="cd00067">
    <property type="entry name" value="GAL4"/>
    <property type="match status" value="1"/>
</dbReference>
<name>A0A1Y2B7I6_9TREE</name>
<gene>
    <name evidence="5" type="ORF">BCR39DRAFT_528419</name>
</gene>
<dbReference type="PANTHER" id="PTHR46910">
    <property type="entry name" value="TRANSCRIPTION FACTOR PDR1"/>
    <property type="match status" value="1"/>
</dbReference>
<dbReference type="InterPro" id="IPR050987">
    <property type="entry name" value="AtrR-like"/>
</dbReference>
<sequence length="624" mass="69958">MLPSVDSSSSSSPAVYKASPTETCDRCRRQKVRCDPLSPTDLATARVQFDVVPCRRCYRRKEQCRYDYRFKKPGRPSIHTSQSGRERAESITSSTRSPQPGQHREEEYSDHPYNLDFTRDGPAVDSLFGTARSAFTSVLQTPQNGQLENLGMGWSRSVSREPSSPRAVQDVLDTSPLAQTTTFPIQDPPRPPPLDFTLPPHPLFSPSILPPEPSLLTSVIPQIESIASWSEVCRYVSLFMKHQHSLVPLIHRPTFAQDVLHRRDKTDEVFRGLLFSLITYTICQIPATLQNPDMTRKELVSLVYQCQMASRTVQIRHQAQPSLVLAASVFLDLVSSYATTPNGPLSSILSSEASRLVFALELNKPTSSVARTPLDIELCRRLYWQVYCTDKTNAPNGNPLMLHNMEGTPPLPMEVDDEYLTHSSIGTQPPGTISHMTGFNFNVKLFQILGQCQVRHRTWLNDRESSPTAEALLEWVRGATSRLRGILDTLPEELREGPPLRGRGAEEAFCGIQKANVHITALCAEFALMDFTTILSPGDTLREEKERIAKKAFDTLSNISMEDVASNGEAMRGKVLRVILSLLACTDSPEAMGAHMWEWWNMFSRVQFIQFIPDQVTSQQPIVT</sequence>
<dbReference type="EMBL" id="MCFC01000018">
    <property type="protein sequence ID" value="ORY30802.1"/>
    <property type="molecule type" value="Genomic_DNA"/>
</dbReference>
<organism evidence="5 6">
    <name type="scientific">Naematelia encephala</name>
    <dbReference type="NCBI Taxonomy" id="71784"/>
    <lineage>
        <taxon>Eukaryota</taxon>
        <taxon>Fungi</taxon>
        <taxon>Dikarya</taxon>
        <taxon>Basidiomycota</taxon>
        <taxon>Agaricomycotina</taxon>
        <taxon>Tremellomycetes</taxon>
        <taxon>Tremellales</taxon>
        <taxon>Naemateliaceae</taxon>
        <taxon>Naematelia</taxon>
    </lineage>
</organism>
<dbReference type="Pfam" id="PF04082">
    <property type="entry name" value="Fungal_trans"/>
    <property type="match status" value="1"/>
</dbReference>
<dbReference type="GO" id="GO:0000981">
    <property type="term" value="F:DNA-binding transcription factor activity, RNA polymerase II-specific"/>
    <property type="evidence" value="ECO:0007669"/>
    <property type="project" value="InterPro"/>
</dbReference>
<comment type="caution">
    <text evidence="5">The sequence shown here is derived from an EMBL/GenBank/DDBJ whole genome shotgun (WGS) entry which is preliminary data.</text>
</comment>
<dbReference type="CDD" id="cd12148">
    <property type="entry name" value="fungal_TF_MHR"/>
    <property type="match status" value="1"/>
</dbReference>
<keyword evidence="2" id="KW-0539">Nucleus</keyword>
<evidence type="ECO:0000313" key="6">
    <source>
        <dbReference type="Proteomes" id="UP000193986"/>
    </source>
</evidence>
<dbReference type="InterPro" id="IPR036864">
    <property type="entry name" value="Zn2-C6_fun-type_DNA-bd_sf"/>
</dbReference>
<dbReference type="GO" id="GO:0006351">
    <property type="term" value="P:DNA-templated transcription"/>
    <property type="evidence" value="ECO:0007669"/>
    <property type="project" value="InterPro"/>
</dbReference>
<dbReference type="AlphaFoldDB" id="A0A1Y2B7I6"/>
<dbReference type="Proteomes" id="UP000193986">
    <property type="component" value="Unassembled WGS sequence"/>
</dbReference>
<dbReference type="InterPro" id="IPR001138">
    <property type="entry name" value="Zn2Cys6_DnaBD"/>
</dbReference>
<keyword evidence="6" id="KW-1185">Reference proteome</keyword>
<evidence type="ECO:0000256" key="1">
    <source>
        <dbReference type="ARBA" id="ARBA00022723"/>
    </source>
</evidence>
<accession>A0A1Y2B7I6</accession>
<feature type="region of interest" description="Disordered" evidence="3">
    <location>
        <begin position="71"/>
        <end position="108"/>
    </location>
</feature>
<keyword evidence="1" id="KW-0479">Metal-binding</keyword>
<evidence type="ECO:0000259" key="4">
    <source>
        <dbReference type="PROSITE" id="PS50048"/>
    </source>
</evidence>
<feature type="region of interest" description="Disordered" evidence="3">
    <location>
        <begin position="1"/>
        <end position="22"/>
    </location>
</feature>
<dbReference type="Gene3D" id="4.10.240.10">
    <property type="entry name" value="Zn(2)-C6 fungal-type DNA-binding domain"/>
    <property type="match status" value="1"/>
</dbReference>
<dbReference type="GO" id="GO:0008270">
    <property type="term" value="F:zinc ion binding"/>
    <property type="evidence" value="ECO:0007669"/>
    <property type="project" value="InterPro"/>
</dbReference>
<dbReference type="SUPFAM" id="SSF57701">
    <property type="entry name" value="Zn2/Cys6 DNA-binding domain"/>
    <property type="match status" value="1"/>
</dbReference>
<feature type="domain" description="Zn(2)-C6 fungal-type" evidence="4">
    <location>
        <begin position="23"/>
        <end position="66"/>
    </location>
</feature>
<evidence type="ECO:0000313" key="5">
    <source>
        <dbReference type="EMBL" id="ORY30802.1"/>
    </source>
</evidence>
<dbReference type="SMART" id="SM00906">
    <property type="entry name" value="Fungal_trans"/>
    <property type="match status" value="1"/>
</dbReference>
<evidence type="ECO:0000256" key="2">
    <source>
        <dbReference type="ARBA" id="ARBA00023242"/>
    </source>
</evidence>
<evidence type="ECO:0000256" key="3">
    <source>
        <dbReference type="SAM" id="MobiDB-lite"/>
    </source>
</evidence>
<dbReference type="PANTHER" id="PTHR46910:SF40">
    <property type="entry name" value="ZN(II)2CYS6 TRANSCRIPTION FACTOR (EUROFUNG)"/>
    <property type="match status" value="1"/>
</dbReference>
<reference evidence="5 6" key="1">
    <citation type="submission" date="2016-07" db="EMBL/GenBank/DDBJ databases">
        <title>Pervasive Adenine N6-methylation of Active Genes in Fungi.</title>
        <authorList>
            <consortium name="DOE Joint Genome Institute"/>
            <person name="Mondo S.J."/>
            <person name="Dannebaum R.O."/>
            <person name="Kuo R.C."/>
            <person name="Labutti K."/>
            <person name="Haridas S."/>
            <person name="Kuo A."/>
            <person name="Salamov A."/>
            <person name="Ahrendt S.R."/>
            <person name="Lipzen A."/>
            <person name="Sullivan W."/>
            <person name="Andreopoulos W.B."/>
            <person name="Clum A."/>
            <person name="Lindquist E."/>
            <person name="Daum C."/>
            <person name="Ramamoorthy G.K."/>
            <person name="Gryganskyi A."/>
            <person name="Culley D."/>
            <person name="Magnuson J.K."/>
            <person name="James T.Y."/>
            <person name="O'Malley M.A."/>
            <person name="Stajich J.E."/>
            <person name="Spatafora J.W."/>
            <person name="Visel A."/>
            <person name="Grigoriev I.V."/>
        </authorList>
    </citation>
    <scope>NUCLEOTIDE SEQUENCE [LARGE SCALE GENOMIC DNA]</scope>
    <source>
        <strain evidence="5 6">68-887.2</strain>
    </source>
</reference>
<dbReference type="InterPro" id="IPR007219">
    <property type="entry name" value="XnlR_reg_dom"/>
</dbReference>
<dbReference type="InParanoid" id="A0A1Y2B7I6"/>
<proteinExistence type="predicted"/>
<protein>
    <recommendedName>
        <fullName evidence="4">Zn(2)-C6 fungal-type domain-containing protein</fullName>
    </recommendedName>
</protein>
<dbReference type="GO" id="GO:0003677">
    <property type="term" value="F:DNA binding"/>
    <property type="evidence" value="ECO:0007669"/>
    <property type="project" value="InterPro"/>
</dbReference>
<dbReference type="PROSITE" id="PS50048">
    <property type="entry name" value="ZN2_CY6_FUNGAL_2"/>
    <property type="match status" value="1"/>
</dbReference>
<dbReference type="SMART" id="SM00066">
    <property type="entry name" value="GAL4"/>
    <property type="match status" value="1"/>
</dbReference>